<dbReference type="Pfam" id="PF00067">
    <property type="entry name" value="p450"/>
    <property type="match status" value="1"/>
</dbReference>
<keyword evidence="9" id="KW-0812">Transmembrane</keyword>
<name>A0A2A2LUN9_9BILA</name>
<keyword evidence="9" id="KW-0472">Membrane</keyword>
<proteinExistence type="inferred from homology"/>
<dbReference type="STRING" id="2018661.A0A2A2LUN9"/>
<keyword evidence="3 7" id="KW-0479">Metal-binding</keyword>
<sequence>MWLLLLCLVVGLFFYYLPKYNAWVARFPPGPPVKPFIGNMLNYKAAHMADSNAKWGKDFDGLFTVFVPLPIIMIHDYETVREAYVDNGNAFSGRIYRRALEALIYEKDTGVLNSNGDVWREERRKALTIMRDLGMGKNVMEEIVRDSLREFVDHVDSLPNHENVDLRWPIQIMVSNVINEVLFARKFAYDNCEELMNFVTLMKKNFDEISFSPLFMLAVAFPFIIDLPWLGYRAVGRHKENTMKMMKFVVNTVDSVLAEQPLETEADEHRCFVHAYAHKMGDQIEKKQLYATCADFFMAGQETTTTVLRWAVLFLAKFQDSQKRLRDEVHSVVGTERLPSMTDKNQLPYAHSYMLEVLRFANILQANIMRVTTEDTVIKGHRISAGSAVNGDIHYIMSKDPHFEQPEKFMPERFLAEGGQSLKKELVDRVVAFSIGKRSCAGEALARVELFLALTTLAQQYEIHPVEGQEIDLTPTQTFVQFPKEQNVKLVKVNRS</sequence>
<dbReference type="PRINTS" id="PR00463">
    <property type="entry name" value="EP450I"/>
</dbReference>
<dbReference type="SUPFAM" id="SSF48264">
    <property type="entry name" value="Cytochrome P450"/>
    <property type="match status" value="1"/>
</dbReference>
<reference evidence="10 11" key="1">
    <citation type="journal article" date="2017" name="Curr. Biol.">
        <title>Genome architecture and evolution of a unichromosomal asexual nematode.</title>
        <authorList>
            <person name="Fradin H."/>
            <person name="Zegar C."/>
            <person name="Gutwein M."/>
            <person name="Lucas J."/>
            <person name="Kovtun M."/>
            <person name="Corcoran D."/>
            <person name="Baugh L.R."/>
            <person name="Kiontke K."/>
            <person name="Gunsalus K."/>
            <person name="Fitch D.H."/>
            <person name="Piano F."/>
        </authorList>
    </citation>
    <scope>NUCLEOTIDE SEQUENCE [LARGE SCALE GENOMIC DNA]</scope>
    <source>
        <strain evidence="10">PF1309</strain>
    </source>
</reference>
<dbReference type="OrthoDB" id="3934656at2759"/>
<comment type="similarity">
    <text evidence="2 8">Belongs to the cytochrome P450 family.</text>
</comment>
<evidence type="ECO:0008006" key="12">
    <source>
        <dbReference type="Google" id="ProtNLM"/>
    </source>
</evidence>
<feature type="transmembrane region" description="Helical" evidence="9">
    <location>
        <begin position="214"/>
        <end position="235"/>
    </location>
</feature>
<gene>
    <name evidence="10" type="ORF">WR25_15256</name>
</gene>
<comment type="caution">
    <text evidence="10">The sequence shown here is derived from an EMBL/GenBank/DDBJ whole genome shotgun (WGS) entry which is preliminary data.</text>
</comment>
<dbReference type="Gene3D" id="1.10.630.10">
    <property type="entry name" value="Cytochrome P450"/>
    <property type="match status" value="1"/>
</dbReference>
<dbReference type="GO" id="GO:0016705">
    <property type="term" value="F:oxidoreductase activity, acting on paired donors, with incorporation or reduction of molecular oxygen"/>
    <property type="evidence" value="ECO:0007669"/>
    <property type="project" value="InterPro"/>
</dbReference>
<dbReference type="GO" id="GO:0005506">
    <property type="term" value="F:iron ion binding"/>
    <property type="evidence" value="ECO:0007669"/>
    <property type="project" value="InterPro"/>
</dbReference>
<evidence type="ECO:0000313" key="10">
    <source>
        <dbReference type="EMBL" id="PAV89944.1"/>
    </source>
</evidence>
<keyword evidence="6 8" id="KW-0503">Monooxygenase</keyword>
<dbReference type="AlphaFoldDB" id="A0A2A2LUN9"/>
<dbReference type="PRINTS" id="PR00385">
    <property type="entry name" value="P450"/>
</dbReference>
<keyword evidence="4 8" id="KW-0560">Oxidoreductase</keyword>
<dbReference type="Proteomes" id="UP000218231">
    <property type="component" value="Unassembled WGS sequence"/>
</dbReference>
<dbReference type="InterPro" id="IPR001128">
    <property type="entry name" value="Cyt_P450"/>
</dbReference>
<comment type="cofactor">
    <cofactor evidence="1 7">
        <name>heme</name>
        <dbReference type="ChEBI" id="CHEBI:30413"/>
    </cofactor>
</comment>
<evidence type="ECO:0000313" key="11">
    <source>
        <dbReference type="Proteomes" id="UP000218231"/>
    </source>
</evidence>
<keyword evidence="5 7" id="KW-0408">Iron</keyword>
<evidence type="ECO:0000256" key="6">
    <source>
        <dbReference type="ARBA" id="ARBA00023033"/>
    </source>
</evidence>
<feature type="binding site" description="axial binding residue" evidence="7">
    <location>
        <position position="440"/>
    </location>
    <ligand>
        <name>heme</name>
        <dbReference type="ChEBI" id="CHEBI:30413"/>
    </ligand>
    <ligandPart>
        <name>Fe</name>
        <dbReference type="ChEBI" id="CHEBI:18248"/>
    </ligandPart>
</feature>
<dbReference type="InterPro" id="IPR002401">
    <property type="entry name" value="Cyt_P450_E_grp-I"/>
</dbReference>
<evidence type="ECO:0000256" key="3">
    <source>
        <dbReference type="ARBA" id="ARBA00022723"/>
    </source>
</evidence>
<dbReference type="GO" id="GO:0020037">
    <property type="term" value="F:heme binding"/>
    <property type="evidence" value="ECO:0007669"/>
    <property type="project" value="InterPro"/>
</dbReference>
<dbReference type="GO" id="GO:0004497">
    <property type="term" value="F:monooxygenase activity"/>
    <property type="evidence" value="ECO:0007669"/>
    <property type="project" value="UniProtKB-KW"/>
</dbReference>
<dbReference type="InterPro" id="IPR017972">
    <property type="entry name" value="Cyt_P450_CS"/>
</dbReference>
<organism evidence="10 11">
    <name type="scientific">Diploscapter pachys</name>
    <dbReference type="NCBI Taxonomy" id="2018661"/>
    <lineage>
        <taxon>Eukaryota</taxon>
        <taxon>Metazoa</taxon>
        <taxon>Ecdysozoa</taxon>
        <taxon>Nematoda</taxon>
        <taxon>Chromadorea</taxon>
        <taxon>Rhabditida</taxon>
        <taxon>Rhabditina</taxon>
        <taxon>Rhabditomorpha</taxon>
        <taxon>Rhabditoidea</taxon>
        <taxon>Rhabditidae</taxon>
        <taxon>Diploscapter</taxon>
    </lineage>
</organism>
<evidence type="ECO:0000256" key="9">
    <source>
        <dbReference type="SAM" id="Phobius"/>
    </source>
</evidence>
<dbReference type="EMBL" id="LIAE01006417">
    <property type="protein sequence ID" value="PAV89944.1"/>
    <property type="molecule type" value="Genomic_DNA"/>
</dbReference>
<keyword evidence="9" id="KW-1133">Transmembrane helix</keyword>
<keyword evidence="7 8" id="KW-0349">Heme</keyword>
<dbReference type="FunFam" id="1.10.630.10:FF:000036">
    <property type="entry name" value="CYtochrome P450 family"/>
    <property type="match status" value="1"/>
</dbReference>
<dbReference type="PANTHER" id="PTHR24284:SF1">
    <property type="entry name" value="CYTOCHROME P450 FAMILY"/>
    <property type="match status" value="1"/>
</dbReference>
<accession>A0A2A2LUN9</accession>
<dbReference type="PROSITE" id="PS00086">
    <property type="entry name" value="CYTOCHROME_P450"/>
    <property type="match status" value="1"/>
</dbReference>
<evidence type="ECO:0000256" key="2">
    <source>
        <dbReference type="ARBA" id="ARBA00010617"/>
    </source>
</evidence>
<keyword evidence="11" id="KW-1185">Reference proteome</keyword>
<protein>
    <recommendedName>
        <fullName evidence="12">Cytochrome P450</fullName>
    </recommendedName>
</protein>
<evidence type="ECO:0000256" key="5">
    <source>
        <dbReference type="ARBA" id="ARBA00023004"/>
    </source>
</evidence>
<dbReference type="InterPro" id="IPR036396">
    <property type="entry name" value="Cyt_P450_sf"/>
</dbReference>
<dbReference type="PANTHER" id="PTHR24284">
    <property type="entry name" value="CYTOCHROME P450 FAMILY"/>
    <property type="match status" value="1"/>
</dbReference>
<evidence type="ECO:0000256" key="1">
    <source>
        <dbReference type="ARBA" id="ARBA00001971"/>
    </source>
</evidence>
<evidence type="ECO:0000256" key="4">
    <source>
        <dbReference type="ARBA" id="ARBA00023002"/>
    </source>
</evidence>
<evidence type="ECO:0000256" key="7">
    <source>
        <dbReference type="PIRSR" id="PIRSR602401-1"/>
    </source>
</evidence>
<evidence type="ECO:0000256" key="8">
    <source>
        <dbReference type="RuleBase" id="RU000461"/>
    </source>
</evidence>